<dbReference type="Pfam" id="PF00657">
    <property type="entry name" value="Lipase_GDSL"/>
    <property type="match status" value="1"/>
</dbReference>
<reference evidence="5 6" key="1">
    <citation type="journal article" date="2020" name="BMC Genomics">
        <title>Intraspecific diversification of the crop wild relative Brassica cretica Lam. using demographic model selection.</title>
        <authorList>
            <person name="Kioukis A."/>
            <person name="Michalopoulou V.A."/>
            <person name="Briers L."/>
            <person name="Pirintsos S."/>
            <person name="Studholme D.J."/>
            <person name="Pavlidis P."/>
            <person name="Sarris P.F."/>
        </authorList>
    </citation>
    <scope>NUCLEOTIDE SEQUENCE [LARGE SCALE GENOMIC DNA]</scope>
    <source>
        <strain evidence="6">cv. PFS-1207/04</strain>
    </source>
</reference>
<dbReference type="InterPro" id="IPR036514">
    <property type="entry name" value="SGNH_hydro_sf"/>
</dbReference>
<gene>
    <name evidence="5" type="ORF">DY000_02050399</name>
</gene>
<organism evidence="5 6">
    <name type="scientific">Brassica cretica</name>
    <name type="common">Mustard</name>
    <dbReference type="NCBI Taxonomy" id="69181"/>
    <lineage>
        <taxon>Eukaryota</taxon>
        <taxon>Viridiplantae</taxon>
        <taxon>Streptophyta</taxon>
        <taxon>Embryophyta</taxon>
        <taxon>Tracheophyta</taxon>
        <taxon>Spermatophyta</taxon>
        <taxon>Magnoliopsida</taxon>
        <taxon>eudicotyledons</taxon>
        <taxon>Gunneridae</taxon>
        <taxon>Pentapetalae</taxon>
        <taxon>rosids</taxon>
        <taxon>malvids</taxon>
        <taxon>Brassicales</taxon>
        <taxon>Brassicaceae</taxon>
        <taxon>Brassiceae</taxon>
        <taxon>Brassica</taxon>
    </lineage>
</organism>
<dbReference type="Proteomes" id="UP000266723">
    <property type="component" value="Unassembled WGS sequence"/>
</dbReference>
<dbReference type="InterPro" id="IPR050592">
    <property type="entry name" value="GDSL_lipolytic_enzyme"/>
</dbReference>
<evidence type="ECO:0000313" key="5">
    <source>
        <dbReference type="EMBL" id="KAF3605603.1"/>
    </source>
</evidence>
<comment type="similarity">
    <text evidence="2">Belongs to the 'GDSL' lipolytic enzyme family.</text>
</comment>
<sequence>MGKCMQGYLDEQFMELEELQDDVNPNFVEEVATLYFKDSARLINSIDQALERGSFDFNRLDNYMHQFKGSSTSIGASKVKTECTMFREYCRMGNAEGCLRTFQQLARQAGPKETAPETLGFTKYPPAYLSPEASGKNLLIGANFASAASGYDDKAALLNHAIPLYQQVEYYKEYKSKLIKVAGSKQADTIIKGSIYLLSAGSSDFVQNYYVNPLVNKFYTADQYGSMLIDNFSTFIKKVYAVGARKIGVTSLPPTGCLPAARTLFGYHEKDCVSRLNTDAQQFNKKLNAAASKLQKQYSGLKIVVFDIFTPLYDLVQSPAKSGFTEATKGCCGTGTVETTSLLCNPKSYGTCTNATQYVFWDSVHPSEAANEILATALIGQGFSLIG</sequence>
<evidence type="ECO:0000313" key="6">
    <source>
        <dbReference type="Proteomes" id="UP000266723"/>
    </source>
</evidence>
<dbReference type="SUPFAM" id="SSF52266">
    <property type="entry name" value="SGNH hydrolase"/>
    <property type="match status" value="1"/>
</dbReference>
<dbReference type="PANTHER" id="PTHR45642">
    <property type="entry name" value="GDSL ESTERASE/LIPASE EXL3"/>
    <property type="match status" value="1"/>
</dbReference>
<dbReference type="InterPro" id="IPR001087">
    <property type="entry name" value="GDSL"/>
</dbReference>
<comment type="caution">
    <text evidence="5">The sequence shown here is derived from an EMBL/GenBank/DDBJ whole genome shotgun (WGS) entry which is preliminary data.</text>
</comment>
<dbReference type="PANTHER" id="PTHR45642:SF35">
    <property type="entry name" value="GDSL ESTERASE_LIPASE APG"/>
    <property type="match status" value="1"/>
</dbReference>
<proteinExistence type="inferred from homology"/>
<evidence type="ECO:0000256" key="1">
    <source>
        <dbReference type="ARBA" id="ARBA00004514"/>
    </source>
</evidence>
<evidence type="ECO:0000256" key="2">
    <source>
        <dbReference type="ARBA" id="ARBA00008668"/>
    </source>
</evidence>
<accession>A0ABQ7EPG8</accession>
<dbReference type="Gene3D" id="3.40.50.1110">
    <property type="entry name" value="SGNH hydrolase"/>
    <property type="match status" value="1"/>
</dbReference>
<dbReference type="Gene3D" id="1.20.120.160">
    <property type="entry name" value="HPT domain"/>
    <property type="match status" value="1"/>
</dbReference>
<comment type="subcellular location">
    <subcellularLocation>
        <location evidence="1">Cytoplasm</location>
        <location evidence="1">Cytosol</location>
    </subcellularLocation>
</comment>
<dbReference type="SUPFAM" id="SSF47226">
    <property type="entry name" value="Histidine-containing phosphotransfer domain, HPT domain"/>
    <property type="match status" value="1"/>
</dbReference>
<dbReference type="CDD" id="cd01837">
    <property type="entry name" value="SGNH_plant_lipase_like"/>
    <property type="match status" value="1"/>
</dbReference>
<dbReference type="InterPro" id="IPR008207">
    <property type="entry name" value="Sig_transdc_His_kin_Hpt_dom"/>
</dbReference>
<feature type="domain" description="HPt" evidence="4">
    <location>
        <begin position="31"/>
        <end position="106"/>
    </location>
</feature>
<protein>
    <recommendedName>
        <fullName evidence="4">HPt domain-containing protein</fullName>
    </recommendedName>
</protein>
<evidence type="ECO:0000259" key="4">
    <source>
        <dbReference type="Pfam" id="PF01627"/>
    </source>
</evidence>
<dbReference type="InterPro" id="IPR035669">
    <property type="entry name" value="SGNH_plant_lipase-like"/>
</dbReference>
<dbReference type="EMBL" id="QGKV02000297">
    <property type="protein sequence ID" value="KAF3605603.1"/>
    <property type="molecule type" value="Genomic_DNA"/>
</dbReference>
<dbReference type="InterPro" id="IPR036641">
    <property type="entry name" value="HPT_dom_sf"/>
</dbReference>
<keyword evidence="3" id="KW-0932">Cytokinin signaling pathway</keyword>
<evidence type="ECO:0000256" key="3">
    <source>
        <dbReference type="ARBA" id="ARBA00022864"/>
    </source>
</evidence>
<keyword evidence="6" id="KW-1185">Reference proteome</keyword>
<dbReference type="Pfam" id="PF01627">
    <property type="entry name" value="Hpt"/>
    <property type="match status" value="1"/>
</dbReference>
<name>A0ABQ7EPG8_BRACR</name>